<dbReference type="Gene3D" id="1.10.260.40">
    <property type="entry name" value="lambda repressor-like DNA-binding domains"/>
    <property type="match status" value="1"/>
</dbReference>
<sequence length="100" mass="11059">MGEKYISPAQCRAARALLEWTREDLAAASGVSKMTLADFETGKRKPYARTLFDVREALEHGGVFLMYAGEGDDPYGAGVRYLDQEGTTLSADVVRQILKR</sequence>
<accession>A0A679JNR2</accession>
<evidence type="ECO:0000313" key="2">
    <source>
        <dbReference type="EMBL" id="CAA2108977.1"/>
    </source>
</evidence>
<dbReference type="InterPro" id="IPR010982">
    <property type="entry name" value="Lambda_DNA-bd_dom_sf"/>
</dbReference>
<geneLocation type="plasmid" evidence="2">
    <name>2</name>
</geneLocation>
<dbReference type="AlphaFoldDB" id="A0A679JNR2"/>
<dbReference type="InterPro" id="IPR001387">
    <property type="entry name" value="Cro/C1-type_HTH"/>
</dbReference>
<proteinExistence type="predicted"/>
<dbReference type="GO" id="GO:0003677">
    <property type="term" value="F:DNA binding"/>
    <property type="evidence" value="ECO:0007669"/>
    <property type="project" value="InterPro"/>
</dbReference>
<dbReference type="SUPFAM" id="SSF47413">
    <property type="entry name" value="lambda repressor-like DNA-binding domains"/>
    <property type="match status" value="1"/>
</dbReference>
<dbReference type="PROSITE" id="PS50943">
    <property type="entry name" value="HTH_CROC1"/>
    <property type="match status" value="1"/>
</dbReference>
<dbReference type="Pfam" id="PF01381">
    <property type="entry name" value="HTH_3"/>
    <property type="match status" value="1"/>
</dbReference>
<organism evidence="2">
    <name type="scientific">Methylobacterium bullatum</name>
    <dbReference type="NCBI Taxonomy" id="570505"/>
    <lineage>
        <taxon>Bacteria</taxon>
        <taxon>Pseudomonadati</taxon>
        <taxon>Pseudomonadota</taxon>
        <taxon>Alphaproteobacteria</taxon>
        <taxon>Hyphomicrobiales</taxon>
        <taxon>Methylobacteriaceae</taxon>
        <taxon>Methylobacterium</taxon>
    </lineage>
</organism>
<evidence type="ECO:0000259" key="1">
    <source>
        <dbReference type="PROSITE" id="PS50943"/>
    </source>
</evidence>
<feature type="domain" description="HTH cro/C1-type" evidence="1">
    <location>
        <begin position="12"/>
        <end position="65"/>
    </location>
</feature>
<keyword evidence="2" id="KW-0614">Plasmid</keyword>
<dbReference type="SMART" id="SM00530">
    <property type="entry name" value="HTH_XRE"/>
    <property type="match status" value="1"/>
</dbReference>
<dbReference type="CDD" id="cd00093">
    <property type="entry name" value="HTH_XRE"/>
    <property type="match status" value="1"/>
</dbReference>
<dbReference type="EMBL" id="LR743505">
    <property type="protein sequence ID" value="CAA2108977.1"/>
    <property type="molecule type" value="Genomic_DNA"/>
</dbReference>
<name>A0A679JNR2_9HYPH</name>
<reference evidence="2" key="1">
    <citation type="submission" date="2019-12" db="EMBL/GenBank/DDBJ databases">
        <authorList>
            <person name="Cremers G."/>
        </authorList>
    </citation>
    <scope>NUCLEOTIDE SEQUENCE</scope>
    <source>
        <strain evidence="2">Mbul1</strain>
        <plasmid evidence="2">2</plasmid>
    </source>
</reference>
<gene>
    <name evidence="2" type="ORF">MBUL_04470</name>
</gene>
<protein>
    <recommendedName>
        <fullName evidence="1">HTH cro/C1-type domain-containing protein</fullName>
    </recommendedName>
</protein>